<dbReference type="Proteomes" id="UP000269945">
    <property type="component" value="Unassembled WGS sequence"/>
</dbReference>
<feature type="non-terminal residue" evidence="3">
    <location>
        <position position="1"/>
    </location>
</feature>
<feature type="region of interest" description="Disordered" evidence="1">
    <location>
        <begin position="31"/>
        <end position="56"/>
    </location>
</feature>
<feature type="compositionally biased region" description="Polar residues" evidence="1">
    <location>
        <begin position="41"/>
        <end position="52"/>
    </location>
</feature>
<feature type="signal peptide" evidence="2">
    <location>
        <begin position="1"/>
        <end position="19"/>
    </location>
</feature>
<comment type="caution">
    <text evidence="3">The sequence shown here is derived from an EMBL/GenBank/DDBJ whole genome shotgun (WGS) entry which is preliminary data.</text>
</comment>
<evidence type="ECO:0000313" key="4">
    <source>
        <dbReference type="Proteomes" id="UP000269945"/>
    </source>
</evidence>
<keyword evidence="2" id="KW-0732">Signal</keyword>
<protein>
    <submittedName>
        <fullName evidence="3">Uncharacterized protein</fullName>
    </submittedName>
</protein>
<gene>
    <name evidence="3" type="ORF">BN2614_LOCUS3</name>
</gene>
<dbReference type="EMBL" id="CYRY02026220">
    <property type="protein sequence ID" value="VCW98643.1"/>
    <property type="molecule type" value="Genomic_DNA"/>
</dbReference>
<reference evidence="3 4" key="1">
    <citation type="submission" date="2018-10" db="EMBL/GenBank/DDBJ databases">
        <authorList>
            <person name="Ekblom R."/>
            <person name="Jareborg N."/>
        </authorList>
    </citation>
    <scope>NUCLEOTIDE SEQUENCE [LARGE SCALE GENOMIC DNA]</scope>
    <source>
        <tissue evidence="3">Muscle</tissue>
    </source>
</reference>
<evidence type="ECO:0000313" key="3">
    <source>
        <dbReference type="EMBL" id="VCW98643.1"/>
    </source>
</evidence>
<accession>A0A9X9Q2X5</accession>
<evidence type="ECO:0000256" key="2">
    <source>
        <dbReference type="SAM" id="SignalP"/>
    </source>
</evidence>
<name>A0A9X9Q2X5_GULGU</name>
<dbReference type="AlphaFoldDB" id="A0A9X9Q2X5"/>
<feature type="chain" id="PRO_5040986726" evidence="2">
    <location>
        <begin position="20"/>
        <end position="78"/>
    </location>
</feature>
<proteinExistence type="predicted"/>
<organism evidence="3 4">
    <name type="scientific">Gulo gulo</name>
    <name type="common">Wolverine</name>
    <name type="synonym">Gluton</name>
    <dbReference type="NCBI Taxonomy" id="48420"/>
    <lineage>
        <taxon>Eukaryota</taxon>
        <taxon>Metazoa</taxon>
        <taxon>Chordata</taxon>
        <taxon>Craniata</taxon>
        <taxon>Vertebrata</taxon>
        <taxon>Euteleostomi</taxon>
        <taxon>Mammalia</taxon>
        <taxon>Eutheria</taxon>
        <taxon>Laurasiatheria</taxon>
        <taxon>Carnivora</taxon>
        <taxon>Caniformia</taxon>
        <taxon>Musteloidea</taxon>
        <taxon>Mustelidae</taxon>
        <taxon>Guloninae</taxon>
        <taxon>Gulo</taxon>
    </lineage>
</organism>
<keyword evidence="4" id="KW-1185">Reference proteome</keyword>
<sequence length="78" mass="8393">HATCWEQLTVTAVLWTLLGLPGDLPCFSSDPPPHALYGPEGTQTKTRTNPSGSPLAPNRPASLYLSFLLLIDFLLGDT</sequence>
<evidence type="ECO:0000256" key="1">
    <source>
        <dbReference type="SAM" id="MobiDB-lite"/>
    </source>
</evidence>